<dbReference type="Pfam" id="PF12833">
    <property type="entry name" value="HTH_18"/>
    <property type="match status" value="1"/>
</dbReference>
<dbReference type="SUPFAM" id="SSF52317">
    <property type="entry name" value="Class I glutamine amidotransferase-like"/>
    <property type="match status" value="1"/>
</dbReference>
<dbReference type="InterPro" id="IPR029062">
    <property type="entry name" value="Class_I_gatase-like"/>
</dbReference>
<dbReference type="GO" id="GO:0043565">
    <property type="term" value="F:sequence-specific DNA binding"/>
    <property type="evidence" value="ECO:0007669"/>
    <property type="project" value="InterPro"/>
</dbReference>
<dbReference type="HOGENOM" id="CLU_000445_59_0_4"/>
<feature type="domain" description="HTH araC/xylS-type" evidence="3">
    <location>
        <begin position="238"/>
        <end position="336"/>
    </location>
</feature>
<dbReference type="Gene3D" id="3.40.50.880">
    <property type="match status" value="1"/>
</dbReference>
<protein>
    <submittedName>
        <fullName evidence="4">AraC family transcriptional regulator</fullName>
    </submittedName>
</protein>
<dbReference type="PROSITE" id="PS01124">
    <property type="entry name" value="HTH_ARAC_FAMILY_2"/>
    <property type="match status" value="1"/>
</dbReference>
<dbReference type="InterPro" id="IPR009057">
    <property type="entry name" value="Homeodomain-like_sf"/>
</dbReference>
<evidence type="ECO:0000256" key="2">
    <source>
        <dbReference type="ARBA" id="ARBA00023163"/>
    </source>
</evidence>
<name>K0DUS3_9BURK</name>
<organism evidence="4 5">
    <name type="scientific">Paraburkholderia phenoliruptrix BR3459a</name>
    <dbReference type="NCBI Taxonomy" id="1229205"/>
    <lineage>
        <taxon>Bacteria</taxon>
        <taxon>Pseudomonadati</taxon>
        <taxon>Pseudomonadota</taxon>
        <taxon>Betaproteobacteria</taxon>
        <taxon>Burkholderiales</taxon>
        <taxon>Burkholderiaceae</taxon>
        <taxon>Paraburkholderia</taxon>
    </lineage>
</organism>
<dbReference type="SMART" id="SM00342">
    <property type="entry name" value="HTH_ARAC"/>
    <property type="match status" value="1"/>
</dbReference>
<reference evidence="4 5" key="1">
    <citation type="journal article" date="2012" name="J. Bacteriol.">
        <title>Complete Genome Sequence of Burkholderia phenoliruptrix BR3459a (CLA1), a Heat-Tolerant, Nitrogen-Fixing Symbiont of Mimosa flocculosa.</title>
        <authorList>
            <person name="de Oliveira Cunha C."/>
            <person name="Goda Zuleta L.F."/>
            <person name="Paula de Almeida L.G."/>
            <person name="Prioli Ciapina L."/>
            <person name="Lustrino Borges W."/>
            <person name="Pitard R.M."/>
            <person name="Baldani J.I."/>
            <person name="Straliotto R."/>
            <person name="de Faria S.M."/>
            <person name="Hungria M."/>
            <person name="Sousa Cavada B."/>
            <person name="Mercante F.M."/>
            <person name="Ribeiro de Vasconcelos A.T."/>
        </authorList>
    </citation>
    <scope>NUCLEOTIDE SEQUENCE [LARGE SCALE GENOMIC DNA]</scope>
    <source>
        <strain evidence="4 5">BR3459a</strain>
    </source>
</reference>
<dbReference type="Pfam" id="PF01965">
    <property type="entry name" value="DJ-1_PfpI"/>
    <property type="match status" value="1"/>
</dbReference>
<evidence type="ECO:0000313" key="5">
    <source>
        <dbReference type="Proteomes" id="UP000010105"/>
    </source>
</evidence>
<dbReference type="InterPro" id="IPR002818">
    <property type="entry name" value="DJ-1/PfpI"/>
</dbReference>
<dbReference type="InterPro" id="IPR052158">
    <property type="entry name" value="INH-QAR"/>
</dbReference>
<gene>
    <name evidence="4" type="ORF">BUPH_01203</name>
</gene>
<keyword evidence="1" id="KW-0805">Transcription regulation</keyword>
<dbReference type="GO" id="GO:0003700">
    <property type="term" value="F:DNA-binding transcription factor activity"/>
    <property type="evidence" value="ECO:0007669"/>
    <property type="project" value="InterPro"/>
</dbReference>
<dbReference type="AlphaFoldDB" id="K0DUS3"/>
<accession>K0DUS3</accession>
<dbReference type="Proteomes" id="UP000010105">
    <property type="component" value="Chromosome 2"/>
</dbReference>
<dbReference type="PANTHER" id="PTHR43130">
    <property type="entry name" value="ARAC-FAMILY TRANSCRIPTIONAL REGULATOR"/>
    <property type="match status" value="1"/>
</dbReference>
<proteinExistence type="predicted"/>
<dbReference type="STRING" id="1229205.BUPH_01203"/>
<dbReference type="KEGG" id="bpx:BUPH_01203"/>
<dbReference type="PANTHER" id="PTHR43130:SF3">
    <property type="entry name" value="HTH-TYPE TRANSCRIPTIONAL REGULATOR RV1931C"/>
    <property type="match status" value="1"/>
</dbReference>
<evidence type="ECO:0000256" key="1">
    <source>
        <dbReference type="ARBA" id="ARBA00023015"/>
    </source>
</evidence>
<sequence>MSEFWSVLTAAQMTYMVMFSDMRGFRMHRIGYLLSDGFQVMAIATQAAFEYANLVVGEPFYHVENFSTAGGEVRSSLGMSISTRPVRSRRQVDTWIVAGVNDPVGVPPPEDVLAFLRRTGPRARRIGGICTGGFVVAEAGLLAQRRATTHWAYARDMQKRFPDVRVEDDRIYIVDGPVWTSAGMTAGLDMALAMVEKDLGAEVARSVAHKLVMHQRRSGGQSQHSEMLNLAPKSDRIQRALNYARENLSRPLTVDELAEHVNLSPRQFSRVFTLETGQSPARAVESLRLEAARLMIEQSRHPLDVIAKETGFRDRRHLREAFIRGFGLPPQAVRREARNAA</sequence>
<dbReference type="CDD" id="cd03137">
    <property type="entry name" value="GATase1_AraC_1"/>
    <property type="match status" value="1"/>
</dbReference>
<dbReference type="InterPro" id="IPR018060">
    <property type="entry name" value="HTH_AraC"/>
</dbReference>
<dbReference type="SUPFAM" id="SSF46689">
    <property type="entry name" value="Homeodomain-like"/>
    <property type="match status" value="2"/>
</dbReference>
<evidence type="ECO:0000313" key="4">
    <source>
        <dbReference type="EMBL" id="AFT88655.1"/>
    </source>
</evidence>
<dbReference type="eggNOG" id="COG4977">
    <property type="taxonomic scope" value="Bacteria"/>
</dbReference>
<dbReference type="EMBL" id="CP003864">
    <property type="protein sequence ID" value="AFT88655.1"/>
    <property type="molecule type" value="Genomic_DNA"/>
</dbReference>
<dbReference type="Gene3D" id="1.10.10.60">
    <property type="entry name" value="Homeodomain-like"/>
    <property type="match status" value="1"/>
</dbReference>
<keyword evidence="2" id="KW-0804">Transcription</keyword>
<evidence type="ECO:0000259" key="3">
    <source>
        <dbReference type="PROSITE" id="PS01124"/>
    </source>
</evidence>
<dbReference type="PATRIC" id="fig|1229205.11.peg.5140"/>